<proteinExistence type="predicted"/>
<accession>A0A484UZ23</accession>
<gene>
    <name evidence="1" type="ORF">RAN3_4348</name>
</gene>
<evidence type="ECO:0000313" key="1">
    <source>
        <dbReference type="EMBL" id="VFR92021.1"/>
    </source>
</evidence>
<name>A0A484UZ23_9ZZZZ</name>
<organism evidence="1">
    <name type="scientific">plant metagenome</name>
    <dbReference type="NCBI Taxonomy" id="1297885"/>
    <lineage>
        <taxon>unclassified sequences</taxon>
        <taxon>metagenomes</taxon>
        <taxon>organismal metagenomes</taxon>
    </lineage>
</organism>
<reference evidence="1" key="1">
    <citation type="submission" date="2019-03" db="EMBL/GenBank/DDBJ databases">
        <authorList>
            <person name="Danneels B."/>
        </authorList>
    </citation>
    <scope>NUCLEOTIDE SEQUENCE</scope>
</reference>
<dbReference type="EMBL" id="CAADIO010000027">
    <property type="protein sequence ID" value="VFR92021.1"/>
    <property type="molecule type" value="Genomic_DNA"/>
</dbReference>
<sequence length="62" mass="6209">MLGGGYPLGVGDAHDSLQPCACDSCDSILDLSQGLEQGKNPGRHAAAQQAYHLVVSGACGAP</sequence>
<protein>
    <submittedName>
        <fullName evidence="1">Uncharacterized protein</fullName>
    </submittedName>
</protein>
<dbReference type="AlphaFoldDB" id="A0A484UZ23"/>